<proteinExistence type="predicted"/>
<keyword evidence="4" id="KW-1185">Reference proteome</keyword>
<reference evidence="3" key="1">
    <citation type="journal article" date="2020" name="Fungal Divers.">
        <title>Resolving the Mortierellaceae phylogeny through synthesis of multi-gene phylogenetics and phylogenomics.</title>
        <authorList>
            <person name="Vandepol N."/>
            <person name="Liber J."/>
            <person name="Desiro A."/>
            <person name="Na H."/>
            <person name="Kennedy M."/>
            <person name="Barry K."/>
            <person name="Grigoriev I.V."/>
            <person name="Miller A.N."/>
            <person name="O'Donnell K."/>
            <person name="Stajich J.E."/>
            <person name="Bonito G."/>
        </authorList>
    </citation>
    <scope>NUCLEOTIDE SEQUENCE</scope>
    <source>
        <strain evidence="3">MES-2147</strain>
    </source>
</reference>
<evidence type="ECO:0000256" key="1">
    <source>
        <dbReference type="SAM" id="MobiDB-lite"/>
    </source>
</evidence>
<dbReference type="Gene3D" id="3.40.50.410">
    <property type="entry name" value="von Willebrand factor, type A domain"/>
    <property type="match status" value="1"/>
</dbReference>
<dbReference type="SUPFAM" id="SSF53300">
    <property type="entry name" value="vWA-like"/>
    <property type="match status" value="1"/>
</dbReference>
<dbReference type="SMART" id="SM00327">
    <property type="entry name" value="VWA"/>
    <property type="match status" value="1"/>
</dbReference>
<comment type="caution">
    <text evidence="3">The sequence shown here is derived from an EMBL/GenBank/DDBJ whole genome shotgun (WGS) entry which is preliminary data.</text>
</comment>
<feature type="domain" description="VWFA" evidence="2">
    <location>
        <begin position="76"/>
        <end position="254"/>
    </location>
</feature>
<feature type="region of interest" description="Disordered" evidence="1">
    <location>
        <begin position="804"/>
        <end position="833"/>
    </location>
</feature>
<protein>
    <recommendedName>
        <fullName evidence="2">VWFA domain-containing protein</fullName>
    </recommendedName>
</protein>
<evidence type="ECO:0000313" key="3">
    <source>
        <dbReference type="EMBL" id="KAG0006425.1"/>
    </source>
</evidence>
<dbReference type="AlphaFoldDB" id="A0A9P6MK54"/>
<dbReference type="InterPro" id="IPR002035">
    <property type="entry name" value="VWF_A"/>
</dbReference>
<evidence type="ECO:0000259" key="2">
    <source>
        <dbReference type="SMART" id="SM00327"/>
    </source>
</evidence>
<accession>A0A9P6MK54</accession>
<dbReference type="InterPro" id="IPR036465">
    <property type="entry name" value="vWFA_dom_sf"/>
</dbReference>
<evidence type="ECO:0000313" key="4">
    <source>
        <dbReference type="Proteomes" id="UP000749646"/>
    </source>
</evidence>
<sequence>MTLSSSSNQGTSDVKIVDMHHADQDDENVSASPKAAICQAFHPVETDDSLTVLSFKVPPIIEEEQSVIKTPRKEAYFDICLDVSGSMAGSGIQCARLAMKRLIDHLIKTCGVPPNRIMVYLFSHQCNVRNVNGDDKWIDTISANGGTSFACVFKEVIKNIKTHISELDNDDVDLETTLFFFTDGEDGDAHNLQNARIDLEKLLKSTPRLESTVHTFGFTASHDAKLLSWLTSSGSNSGCFQYIKESKEIDKSMSTTLELLGDSAMAIHRKIEINLPNSDGVVNDAQDWIPVKLKADGMSGSTVVRQRPFKGDLIKWREYKGTDSSESVVQDMHVNWSSEDDPLRIVDMATFIQHELLRLVEVINGIGSDTSQTPEQKRAKLLKIDEETEAYSKVLGTMTSTSARMKLNLTREPCMVACQRTRSLIQSFLTLKADAHKQGGSISNTSLATFNSLAYGEITEAKLKAKLDARAGKNIAMFAEMDQKVTEIVKEMDLDKMESEEPKDSLRELSCAFSTNSYVDALLSRGAGVIADPSQLIIKSIFPTYLTSSMFTTALNHSLSQNDPEDVHGGFDRNSDASIAPGLAHENITAVIPLYINAEHWKVAKLRMKPILGYVVTLDATGYTYSQSTTVPFLVLAKAFESFPMTEFKQRQLRLILETCDAIYRDSKSLREDTKALVKNFCASHTQRTVDVITNNYVFLGHIICALRAGDITTADINALWPKFETAMVEEQIRRDMSWRVSEDLMGSVMDWFDINRQRDIVAPEQQYRVQHDAYVKSLENGNANAGAEAGYRRLFDMARTEQGVESLSSHDKNPSPELPSSSTAEEGPVSKPVFKIPDFDPLTWQLSEASLDRLRMIQNAISPTIDKICRLLTVVRSPLDADIPQVLVSLGATASTELVDQFFAQYSTKIKLATLLQAFAHTRNSSRRSVENFMTPFERKYADGPDQSSDEALLFLKSLYLANMNSVAGKIVAAVEEAYMNSKENAASSIFLSADDLTVAAGVLLEAQHRGGAGGRLTTLCARSRMSLPREKIQMLLTGTYRHVKLFADKTGSLEDIRWFPCKRTLYRMFKNYHGEFTFEEWCKFHPHMYDDYFAVRYVIDGCTDELPVEKRVEVRATYESLRSPTV</sequence>
<name>A0A9P6MK54_9FUNG</name>
<dbReference type="Proteomes" id="UP000749646">
    <property type="component" value="Unassembled WGS sequence"/>
</dbReference>
<dbReference type="EMBL" id="JAAAHW010000121">
    <property type="protein sequence ID" value="KAG0006425.1"/>
    <property type="molecule type" value="Genomic_DNA"/>
</dbReference>
<organism evidence="3 4">
    <name type="scientific">Modicella reniformis</name>
    <dbReference type="NCBI Taxonomy" id="1440133"/>
    <lineage>
        <taxon>Eukaryota</taxon>
        <taxon>Fungi</taxon>
        <taxon>Fungi incertae sedis</taxon>
        <taxon>Mucoromycota</taxon>
        <taxon>Mortierellomycotina</taxon>
        <taxon>Mortierellomycetes</taxon>
        <taxon>Mortierellales</taxon>
        <taxon>Mortierellaceae</taxon>
        <taxon>Modicella</taxon>
    </lineage>
</organism>
<dbReference type="OrthoDB" id="10006997at2759"/>
<gene>
    <name evidence="3" type="ORF">BGZ65_008184</name>
</gene>